<dbReference type="PANTHER" id="PTHR21581:SF6">
    <property type="entry name" value="TRAFFICKING PROTEIN PARTICLE COMPLEX SUBUNIT 12"/>
    <property type="match status" value="1"/>
</dbReference>
<dbReference type="OrthoDB" id="9795979at2"/>
<dbReference type="EMBL" id="CP044205">
    <property type="protein sequence ID" value="QFY43895.1"/>
    <property type="molecule type" value="Genomic_DNA"/>
</dbReference>
<keyword evidence="13" id="KW-1185">Reference proteome</keyword>
<dbReference type="Pfam" id="PF00768">
    <property type="entry name" value="Peptidase_S11"/>
    <property type="match status" value="1"/>
</dbReference>
<dbReference type="RefSeq" id="WP_153249872.1">
    <property type="nucleotide sequence ID" value="NZ_CP044205.1"/>
</dbReference>
<keyword evidence="2" id="KW-0732">Signal</keyword>
<keyword evidence="12" id="KW-0645">Protease</keyword>
<dbReference type="GO" id="GO:0009002">
    <property type="term" value="F:serine-type D-Ala-D-Ala carboxypeptidase activity"/>
    <property type="evidence" value="ECO:0007669"/>
    <property type="project" value="InterPro"/>
</dbReference>
<feature type="active site" description="Acyl-ester intermediate" evidence="7">
    <location>
        <position position="59"/>
    </location>
</feature>
<evidence type="ECO:0000256" key="9">
    <source>
        <dbReference type="RuleBase" id="RU004016"/>
    </source>
</evidence>
<evidence type="ECO:0000313" key="13">
    <source>
        <dbReference type="Proteomes" id="UP000325755"/>
    </source>
</evidence>
<dbReference type="InParanoid" id="A0A5Q0BJ47"/>
<dbReference type="KEGG" id="mmob:F6R98_15705"/>
<dbReference type="GO" id="GO:0071555">
    <property type="term" value="P:cell wall organization"/>
    <property type="evidence" value="ECO:0007669"/>
    <property type="project" value="UniProtKB-KW"/>
</dbReference>
<accession>A0A5Q0BJ47</accession>
<dbReference type="Pfam" id="PF05036">
    <property type="entry name" value="SPOR"/>
    <property type="match status" value="1"/>
</dbReference>
<evidence type="ECO:0000256" key="3">
    <source>
        <dbReference type="ARBA" id="ARBA00022801"/>
    </source>
</evidence>
<feature type="active site" evidence="7">
    <location>
        <position position="119"/>
    </location>
</feature>
<dbReference type="InterPro" id="IPR018044">
    <property type="entry name" value="Peptidase_S11"/>
</dbReference>
<reference evidence="12 13" key="1">
    <citation type="submission" date="2019-09" db="EMBL/GenBank/DDBJ databases">
        <title>Ecophysiology of the spiral-shaped methanotroph Methylospira mobilis as revealed by the complete genome sequence.</title>
        <authorList>
            <person name="Oshkin I.Y."/>
            <person name="Dedysh S.N."/>
            <person name="Miroshnikov K."/>
            <person name="Danilova O.V."/>
            <person name="Hakobyan A."/>
            <person name="Liesack W."/>
        </authorList>
    </citation>
    <scope>NUCLEOTIDE SEQUENCE [LARGE SCALE GENOMIC DNA]</scope>
    <source>
        <strain evidence="12 13">Shm1</strain>
    </source>
</reference>
<dbReference type="PRINTS" id="PR00725">
    <property type="entry name" value="DADACBPTASE1"/>
</dbReference>
<comment type="similarity">
    <text evidence="1 9">Belongs to the peptidase S11 family.</text>
</comment>
<keyword evidence="4" id="KW-0133">Cell shape</keyword>
<dbReference type="InterPro" id="IPR001967">
    <property type="entry name" value="Peptidase_S11_N"/>
</dbReference>
<evidence type="ECO:0000256" key="1">
    <source>
        <dbReference type="ARBA" id="ARBA00007164"/>
    </source>
</evidence>
<keyword evidence="3" id="KW-0378">Hydrolase</keyword>
<gene>
    <name evidence="12" type="ORF">F6R98_15705</name>
</gene>
<feature type="binding site" evidence="8">
    <location>
        <position position="222"/>
    </location>
    <ligand>
        <name>substrate</name>
    </ligand>
</feature>
<sequence length="419" mass="46027">MVVIKNSSLLLRFVGIAAGVFLLIQAEAKAAPYSALVVDVDSERVLYSQSPDELRHPASLTKMMTLYMVFEALSRGELTLDSMVMASSHATSRPPSSLGLRTGESLTVEQAILAVVTQSANDAATTLAEHLGRGSEAEFAEMMTQKARQLGMTGSSFYNASGLPHPNQWTTAWDMYRLGRALQKNFPQYYPYFSTQSFEFRGRSYHNHNHLLETYQGTDGIKTGFVNASGFNLVASARRNGHRLIGVVFGGNSYKRRDAHMREILDDGFDQLDGRDALTHNPGFGEREDRALLRRPESIARMLSAGGINEYHAEALHKPKSSASTRLNAHVNKMFPQKQLYTVQVGALFSVESDAERALKSAMKASSALAHGRSFVSVHNSGKNRRYTARISGLERDDANTACKALRSRKLACAVVTAG</sequence>
<feature type="domain" description="SPOR" evidence="11">
    <location>
        <begin position="339"/>
        <end position="417"/>
    </location>
</feature>
<dbReference type="PANTHER" id="PTHR21581">
    <property type="entry name" value="D-ALANYL-D-ALANINE CARBOXYPEPTIDASE"/>
    <property type="match status" value="1"/>
</dbReference>
<feature type="domain" description="Peptidase S11 D-alanyl-D-alanine carboxypeptidase A N-terminal" evidence="10">
    <location>
        <begin position="29"/>
        <end position="252"/>
    </location>
</feature>
<evidence type="ECO:0000256" key="5">
    <source>
        <dbReference type="ARBA" id="ARBA00022984"/>
    </source>
</evidence>
<proteinExistence type="inferred from homology"/>
<dbReference type="InterPro" id="IPR012338">
    <property type="entry name" value="Beta-lactam/transpept-like"/>
</dbReference>
<dbReference type="GO" id="GO:0006508">
    <property type="term" value="P:proteolysis"/>
    <property type="evidence" value="ECO:0007669"/>
    <property type="project" value="InterPro"/>
</dbReference>
<evidence type="ECO:0000259" key="10">
    <source>
        <dbReference type="Pfam" id="PF00768"/>
    </source>
</evidence>
<keyword evidence="5" id="KW-0573">Peptidoglycan synthesis</keyword>
<name>A0A5Q0BJ47_9GAMM</name>
<evidence type="ECO:0000313" key="12">
    <source>
        <dbReference type="EMBL" id="QFY43895.1"/>
    </source>
</evidence>
<dbReference type="InterPro" id="IPR007730">
    <property type="entry name" value="SPOR-like_dom"/>
</dbReference>
<keyword evidence="6" id="KW-0961">Cell wall biogenesis/degradation</keyword>
<evidence type="ECO:0000256" key="7">
    <source>
        <dbReference type="PIRSR" id="PIRSR618044-1"/>
    </source>
</evidence>
<organism evidence="12 13">
    <name type="scientific">Candidatus Methylospira mobilis</name>
    <dbReference type="NCBI Taxonomy" id="1808979"/>
    <lineage>
        <taxon>Bacteria</taxon>
        <taxon>Pseudomonadati</taxon>
        <taxon>Pseudomonadota</taxon>
        <taxon>Gammaproteobacteria</taxon>
        <taxon>Methylococcales</taxon>
        <taxon>Methylococcaceae</taxon>
        <taxon>Candidatus Methylospira</taxon>
    </lineage>
</organism>
<dbReference type="Gene3D" id="3.30.70.1070">
    <property type="entry name" value="Sporulation related repeat"/>
    <property type="match status" value="1"/>
</dbReference>
<dbReference type="SUPFAM" id="SSF56601">
    <property type="entry name" value="beta-lactamase/transpeptidase-like"/>
    <property type="match status" value="1"/>
</dbReference>
<dbReference type="GO" id="GO:0009252">
    <property type="term" value="P:peptidoglycan biosynthetic process"/>
    <property type="evidence" value="ECO:0007669"/>
    <property type="project" value="UniProtKB-KW"/>
</dbReference>
<dbReference type="GO" id="GO:0008360">
    <property type="term" value="P:regulation of cell shape"/>
    <property type="evidence" value="ECO:0007669"/>
    <property type="project" value="UniProtKB-KW"/>
</dbReference>
<dbReference type="Proteomes" id="UP000325755">
    <property type="component" value="Chromosome"/>
</dbReference>
<dbReference type="AlphaFoldDB" id="A0A5Q0BJ47"/>
<feature type="active site" description="Proton acceptor" evidence="7">
    <location>
        <position position="62"/>
    </location>
</feature>
<protein>
    <submittedName>
        <fullName evidence="12">D-alanyl-D-alanine carboxypeptidase</fullName>
    </submittedName>
</protein>
<dbReference type="InterPro" id="IPR036680">
    <property type="entry name" value="SPOR-like_sf"/>
</dbReference>
<evidence type="ECO:0000256" key="2">
    <source>
        <dbReference type="ARBA" id="ARBA00022729"/>
    </source>
</evidence>
<dbReference type="GO" id="GO:0042834">
    <property type="term" value="F:peptidoglycan binding"/>
    <property type="evidence" value="ECO:0007669"/>
    <property type="project" value="InterPro"/>
</dbReference>
<keyword evidence="12" id="KW-0121">Carboxypeptidase</keyword>
<dbReference type="Gene3D" id="3.40.710.10">
    <property type="entry name" value="DD-peptidase/beta-lactamase superfamily"/>
    <property type="match status" value="1"/>
</dbReference>
<evidence type="ECO:0000256" key="4">
    <source>
        <dbReference type="ARBA" id="ARBA00022960"/>
    </source>
</evidence>
<evidence type="ECO:0000256" key="6">
    <source>
        <dbReference type="ARBA" id="ARBA00023316"/>
    </source>
</evidence>
<evidence type="ECO:0000256" key="8">
    <source>
        <dbReference type="PIRSR" id="PIRSR618044-2"/>
    </source>
</evidence>
<evidence type="ECO:0000259" key="11">
    <source>
        <dbReference type="Pfam" id="PF05036"/>
    </source>
</evidence>